<comment type="caution">
    <text evidence="9">The sequence shown here is derived from an EMBL/GenBank/DDBJ whole genome shotgun (WGS) entry which is preliminary data.</text>
</comment>
<feature type="coiled-coil region" evidence="5">
    <location>
        <begin position="397"/>
        <end position="424"/>
    </location>
</feature>
<evidence type="ECO:0000256" key="5">
    <source>
        <dbReference type="SAM" id="Coils"/>
    </source>
</evidence>
<feature type="region of interest" description="Disordered" evidence="6">
    <location>
        <begin position="902"/>
        <end position="923"/>
    </location>
</feature>
<dbReference type="SMART" id="SM01424">
    <property type="entry name" value="HAP1_N"/>
    <property type="match status" value="1"/>
</dbReference>
<dbReference type="GO" id="GO:0050811">
    <property type="term" value="F:GABA receptor binding"/>
    <property type="evidence" value="ECO:0007669"/>
    <property type="project" value="TreeGrafter"/>
</dbReference>
<comment type="subcellular location">
    <subcellularLocation>
        <location evidence="1">Mitochondrion</location>
    </subcellularLocation>
</comment>
<feature type="compositionally biased region" description="Low complexity" evidence="6">
    <location>
        <begin position="1074"/>
        <end position="1086"/>
    </location>
</feature>
<accession>A0A315V908</accession>
<evidence type="ECO:0000256" key="4">
    <source>
        <dbReference type="ARBA" id="ARBA00023128"/>
    </source>
</evidence>
<dbReference type="Pfam" id="PF04849">
    <property type="entry name" value="HAP1_N"/>
    <property type="match status" value="1"/>
</dbReference>
<keyword evidence="3 5" id="KW-0175">Coiled coil</keyword>
<feature type="compositionally biased region" description="Polar residues" evidence="6">
    <location>
        <begin position="119"/>
        <end position="128"/>
    </location>
</feature>
<evidence type="ECO:0000256" key="3">
    <source>
        <dbReference type="ARBA" id="ARBA00023054"/>
    </source>
</evidence>
<feature type="region of interest" description="Disordered" evidence="6">
    <location>
        <begin position="98"/>
        <end position="144"/>
    </location>
</feature>
<dbReference type="GO" id="GO:0030425">
    <property type="term" value="C:dendrite"/>
    <property type="evidence" value="ECO:0007669"/>
    <property type="project" value="TreeGrafter"/>
</dbReference>
<keyword evidence="10" id="KW-1185">Reference proteome</keyword>
<feature type="region of interest" description="Disordered" evidence="6">
    <location>
        <begin position="601"/>
        <end position="638"/>
    </location>
</feature>
<dbReference type="GO" id="GO:0017022">
    <property type="term" value="F:myosin binding"/>
    <property type="evidence" value="ECO:0007669"/>
    <property type="project" value="TreeGrafter"/>
</dbReference>
<protein>
    <recommendedName>
        <fullName evidence="11">HAP1 N-terminal domain-containing protein</fullName>
    </recommendedName>
</protein>
<feature type="region of interest" description="Disordered" evidence="6">
    <location>
        <begin position="1074"/>
        <end position="1097"/>
    </location>
</feature>
<feature type="compositionally biased region" description="Pro residues" evidence="6">
    <location>
        <begin position="849"/>
        <end position="861"/>
    </location>
</feature>
<evidence type="ECO:0000259" key="7">
    <source>
        <dbReference type="SMART" id="SM01423"/>
    </source>
</evidence>
<comment type="similarity">
    <text evidence="2">Belongs to the milton family.</text>
</comment>
<feature type="region of interest" description="Disordered" evidence="6">
    <location>
        <begin position="968"/>
        <end position="1003"/>
    </location>
</feature>
<feature type="compositionally biased region" description="Low complexity" evidence="6">
    <location>
        <begin position="910"/>
        <end position="921"/>
    </location>
</feature>
<dbReference type="GO" id="GO:0005739">
    <property type="term" value="C:mitochondrion"/>
    <property type="evidence" value="ECO:0007669"/>
    <property type="project" value="UniProtKB-SubCell"/>
</dbReference>
<dbReference type="Pfam" id="PF12448">
    <property type="entry name" value="Milton"/>
    <property type="match status" value="1"/>
</dbReference>
<feature type="compositionally biased region" description="Low complexity" evidence="6">
    <location>
        <begin position="823"/>
        <end position="838"/>
    </location>
</feature>
<feature type="domain" description="HAP1 N-terminal" evidence="8">
    <location>
        <begin position="195"/>
        <end position="540"/>
    </location>
</feature>
<dbReference type="InterPro" id="IPR022154">
    <property type="entry name" value="TRAK1/2_C"/>
</dbReference>
<evidence type="ECO:0000256" key="1">
    <source>
        <dbReference type="ARBA" id="ARBA00004173"/>
    </source>
</evidence>
<organism evidence="9 10">
    <name type="scientific">Gambusia affinis</name>
    <name type="common">Western mosquitofish</name>
    <name type="synonym">Heterandria affinis</name>
    <dbReference type="NCBI Taxonomy" id="33528"/>
    <lineage>
        <taxon>Eukaryota</taxon>
        <taxon>Metazoa</taxon>
        <taxon>Chordata</taxon>
        <taxon>Craniata</taxon>
        <taxon>Vertebrata</taxon>
        <taxon>Euteleostomi</taxon>
        <taxon>Actinopterygii</taxon>
        <taxon>Neopterygii</taxon>
        <taxon>Teleostei</taxon>
        <taxon>Neoteleostei</taxon>
        <taxon>Acanthomorphata</taxon>
        <taxon>Ovalentaria</taxon>
        <taxon>Atherinomorphae</taxon>
        <taxon>Cyprinodontiformes</taxon>
        <taxon>Poeciliidae</taxon>
        <taxon>Poeciliinae</taxon>
        <taxon>Gambusia</taxon>
    </lineage>
</organism>
<dbReference type="GO" id="GO:1904115">
    <property type="term" value="C:axon cytoplasm"/>
    <property type="evidence" value="ECO:0007669"/>
    <property type="project" value="GOC"/>
</dbReference>
<evidence type="ECO:0000256" key="2">
    <source>
        <dbReference type="ARBA" id="ARBA00007007"/>
    </source>
</evidence>
<reference evidence="9 10" key="1">
    <citation type="journal article" date="2018" name="G3 (Bethesda)">
        <title>A High-Quality Reference Genome for the Invasive Mosquitofish Gambusia affinis Using a Chicago Library.</title>
        <authorList>
            <person name="Hoffberg S.L."/>
            <person name="Troendle N.J."/>
            <person name="Glenn T.C."/>
            <person name="Mahmud O."/>
            <person name="Louha S."/>
            <person name="Chalopin D."/>
            <person name="Bennetzen J.L."/>
            <person name="Mauricio R."/>
        </authorList>
    </citation>
    <scope>NUCLEOTIDE SEQUENCE [LARGE SCALE GENOMIC DNA]</scope>
    <source>
        <strain evidence="9">NE01/NJP1002.9</strain>
        <tissue evidence="9">Muscle</tissue>
    </source>
</reference>
<dbReference type="EMBL" id="NHOQ01002708">
    <property type="protein sequence ID" value="PWA15419.1"/>
    <property type="molecule type" value="Genomic_DNA"/>
</dbReference>
<dbReference type="GO" id="GO:0031410">
    <property type="term" value="C:cytoplasmic vesicle"/>
    <property type="evidence" value="ECO:0007669"/>
    <property type="project" value="TreeGrafter"/>
</dbReference>
<dbReference type="SMART" id="SM01423">
    <property type="entry name" value="Milton"/>
    <property type="match status" value="1"/>
</dbReference>
<sequence length="1115" mass="122703">MRGRRSGPGPGIVWKPVGVLIHPPELPALQRQRQSPRSPIAPPGLPASVPAHPWNITPASSSSRPAWLPVVPPLGCFTETGHPNLFIVRCIEKPHPRSTRNLPLSPPLSPASVVEQLTPWGSGSTASLTPAPDLDPDPDPEPDQRLAHEEQYVSVGECSPLDAGPAPPSCRDAETITDVCNSTDLPEFEIISLLEEQLPVYRLRADTVYGYDNDDWLHTPLVAPDARLDLTTEQIEETLKYFFVTAPSITAKQMEDLDSKNRLEGLARDERDMKGWYCKEEKEVMCADRVGQMTKTYNDIDAVTRLLEEKERDLELAAKIGQSLLKKNRTLTEQNDYLEEQVGQITEEVAQLHHELNLKDELLQFYTSAAEECEDESTASPTGKKSRAETASGVFLSDTLQRKLKELEEENLSLRSEASHLKSETETYEEKEQQLVSDCVKELRLSSLQISAIAEELARKTEDASRQQEEITHLLSQIVDLQKKAKSLAVENEELSQHLVAAKDAQRQLTAELQELQEKYSECIEMLHEAQEELKNLRNRNYPAGTPRRYHPLGLYPMDSLAAEIEGTMRKELSLDDPECEEQKIHRKRVFETVKSVNQTVRQRSLTPTNSNIPGSNQSLSTRTSPQSSGLSTPHSAMFGGDIVGDGVAYDNRTQTILMETASNQDNGFVSFSSLECREKKASGAEDLRLALRRLSLRRQNNLSERRFFEEERERRRGRVHGALDHDNVLTPSDSIMSLGNLNLWASRGPYLPDKLQIVKPLEGEGGSERGSSCKPGRSWEAERHRGWQQLAQPHLGVILDARPGVVPKGYRPLELELEQNLPTSSTASPAVSAVSSTGDTNLRQPPCSLGPPSPPSPSPSPHLSNTDALAAYYPGKCMAHTSSTYTFTTCRILHPTDEQTRVTPSLNPVSTSSSCVMTSSLDGTRTTSTSLGLVRLLQERGISAAMYHQSQGLEYSQGTGGVLFSTSIAPNRASNTDHLRPATPPNSPTRPGASAATTSEGFDFKSPSYDNFLASKPARSILKEVTGTRGRQRARDCESQTDVSVAVYNLNLLDKVKRLGVAGGRAASPSPLLGPLGGLRRSGSPFGPDGMRRNRSYPAMVGASMAMKAPGPQE</sequence>
<dbReference type="Proteomes" id="UP000250572">
    <property type="component" value="Unassembled WGS sequence"/>
</dbReference>
<feature type="region of interest" description="Disordered" evidence="6">
    <location>
        <begin position="821"/>
        <end position="866"/>
    </location>
</feature>
<evidence type="ECO:0000313" key="10">
    <source>
        <dbReference type="Proteomes" id="UP000250572"/>
    </source>
</evidence>
<dbReference type="InterPro" id="IPR006933">
    <property type="entry name" value="HAP1_N"/>
</dbReference>
<dbReference type="AlphaFoldDB" id="A0A315V908"/>
<dbReference type="GO" id="GO:0098957">
    <property type="term" value="P:anterograde axonal transport of mitochondrion"/>
    <property type="evidence" value="ECO:0007669"/>
    <property type="project" value="TreeGrafter"/>
</dbReference>
<gene>
    <name evidence="9" type="ORF">CCH79_00008530</name>
</gene>
<dbReference type="PANTHER" id="PTHR15751:SF11">
    <property type="entry name" value="TRAFFICKING KINESIN-BINDING PROTEIN 1"/>
    <property type="match status" value="1"/>
</dbReference>
<dbReference type="GO" id="GO:0048311">
    <property type="term" value="P:mitochondrion distribution"/>
    <property type="evidence" value="ECO:0007669"/>
    <property type="project" value="TreeGrafter"/>
</dbReference>
<dbReference type="InterPro" id="IPR051946">
    <property type="entry name" value="Intracell_Traff-Reg"/>
</dbReference>
<dbReference type="GO" id="GO:0022008">
    <property type="term" value="P:neurogenesis"/>
    <property type="evidence" value="ECO:0007669"/>
    <property type="project" value="TreeGrafter"/>
</dbReference>
<dbReference type="PANTHER" id="PTHR15751">
    <property type="entry name" value="TRAFFICKING KINESIN-BINDING PROTEIN"/>
    <property type="match status" value="1"/>
</dbReference>
<feature type="coiled-coil region" evidence="5">
    <location>
        <begin position="450"/>
        <end position="540"/>
    </location>
</feature>
<dbReference type="GO" id="GO:0006605">
    <property type="term" value="P:protein targeting"/>
    <property type="evidence" value="ECO:0007669"/>
    <property type="project" value="TreeGrafter"/>
</dbReference>
<evidence type="ECO:0000313" key="9">
    <source>
        <dbReference type="EMBL" id="PWA15419.1"/>
    </source>
</evidence>
<dbReference type="GO" id="GO:0008333">
    <property type="term" value="P:endosome to lysosome transport"/>
    <property type="evidence" value="ECO:0007669"/>
    <property type="project" value="TreeGrafter"/>
</dbReference>
<feature type="region of interest" description="Disordered" evidence="6">
    <location>
        <begin position="25"/>
        <end position="64"/>
    </location>
</feature>
<evidence type="ECO:0000256" key="6">
    <source>
        <dbReference type="SAM" id="MobiDB-lite"/>
    </source>
</evidence>
<name>A0A315V908_GAMAF</name>
<dbReference type="STRING" id="33528.ENSGAFP00000027648"/>
<evidence type="ECO:0000259" key="8">
    <source>
        <dbReference type="SMART" id="SM01424"/>
    </source>
</evidence>
<dbReference type="GO" id="GO:0047496">
    <property type="term" value="P:vesicle transport along microtubule"/>
    <property type="evidence" value="ECO:0007669"/>
    <property type="project" value="TreeGrafter"/>
</dbReference>
<keyword evidence="4" id="KW-0496">Mitochondrion</keyword>
<feature type="region of interest" description="Disordered" evidence="6">
    <location>
        <begin position="762"/>
        <end position="782"/>
    </location>
</feature>
<feature type="domain" description="Trafficking kinesin-binding protein C-terminal" evidence="7">
    <location>
        <begin position="602"/>
        <end position="768"/>
    </location>
</feature>
<proteinExistence type="inferred from homology"/>
<evidence type="ECO:0008006" key="11">
    <source>
        <dbReference type="Google" id="ProtNLM"/>
    </source>
</evidence>
<feature type="compositionally biased region" description="Polar residues" evidence="6">
    <location>
        <begin position="601"/>
        <end position="635"/>
    </location>
</feature>